<dbReference type="Proteomes" id="UP000279422">
    <property type="component" value="Unassembled WGS sequence"/>
</dbReference>
<feature type="non-terminal residue" evidence="2">
    <location>
        <position position="1"/>
    </location>
</feature>
<dbReference type="PANTHER" id="PTHR23403">
    <property type="entry name" value="TREHALASE"/>
    <property type="match status" value="1"/>
</dbReference>
<evidence type="ECO:0000313" key="2">
    <source>
        <dbReference type="EMBL" id="RLE07737.1"/>
    </source>
</evidence>
<dbReference type="InterPro" id="IPR008928">
    <property type="entry name" value="6-hairpin_glycosidase_sf"/>
</dbReference>
<dbReference type="SUPFAM" id="SSF48208">
    <property type="entry name" value="Six-hairpin glycosidases"/>
    <property type="match status" value="1"/>
</dbReference>
<reference evidence="2 3" key="1">
    <citation type="submission" date="2018-06" db="EMBL/GenBank/DDBJ databases">
        <title>Extensive metabolic versatility and redundancy in microbially diverse, dynamic hydrothermal sediments.</title>
        <authorList>
            <person name="Dombrowski N."/>
            <person name="Teske A."/>
            <person name="Baker B.J."/>
        </authorList>
    </citation>
    <scope>NUCLEOTIDE SEQUENCE [LARGE SCALE GENOMIC DNA]</scope>
    <source>
        <strain evidence="2">B47_G16</strain>
    </source>
</reference>
<protein>
    <recommendedName>
        <fullName evidence="1">Mannosylglycerate hydrolase MGH1-like glycoside hydrolase domain-containing protein</fullName>
    </recommendedName>
</protein>
<dbReference type="Pfam" id="PF22422">
    <property type="entry name" value="MGH1-like_GH"/>
    <property type="match status" value="1"/>
</dbReference>
<evidence type="ECO:0000259" key="1">
    <source>
        <dbReference type="Pfam" id="PF22422"/>
    </source>
</evidence>
<dbReference type="GO" id="GO:0005993">
    <property type="term" value="P:trehalose catabolic process"/>
    <property type="evidence" value="ECO:0007669"/>
    <property type="project" value="TreeGrafter"/>
</dbReference>
<name>A0A497E284_UNCAE</name>
<dbReference type="PANTHER" id="PTHR23403:SF1">
    <property type="entry name" value="TREHALASE"/>
    <property type="match status" value="1"/>
</dbReference>
<organism evidence="2 3">
    <name type="scientific">Aerophobetes bacterium</name>
    <dbReference type="NCBI Taxonomy" id="2030807"/>
    <lineage>
        <taxon>Bacteria</taxon>
        <taxon>Candidatus Aerophobota</taxon>
    </lineage>
</organism>
<feature type="domain" description="Mannosylglycerate hydrolase MGH1-like glycoside hydrolase" evidence="1">
    <location>
        <begin position="113"/>
        <end position="449"/>
    </location>
</feature>
<dbReference type="InterPro" id="IPR001661">
    <property type="entry name" value="Glyco_hydro_37"/>
</dbReference>
<gene>
    <name evidence="2" type="ORF">DRJ00_07610</name>
</gene>
<dbReference type="InterPro" id="IPR012341">
    <property type="entry name" value="6hp_glycosidase-like_sf"/>
</dbReference>
<accession>A0A497E284</accession>
<comment type="caution">
    <text evidence="2">The sequence shown here is derived from an EMBL/GenBank/DDBJ whole genome shotgun (WGS) entry which is preliminary data.</text>
</comment>
<sequence length="584" mass="66318">KNLGPSDGNRCAAVQFRPFPPGESLYFAAACGKSEVLSWKPSQIEAQLRSSQKAYAQRRIKSFGVLEGAAEAIIQNMSWNNVYAKSTGRCFPSIDRAWNWGSWDIGGWTVGEWDCFFGSILTAIEDKRLTYDAIYGILSCTAPLGFVPNIASSRGISPDRSQPPVGSFAVWKNYLRLGDRELLERSYPALKRWHEWWFSKRENGIPYRDGNNNGLLEWGSERMGRDLWCGGSGSRIQAQWESGTDDSPMFDEAEYIEKTCTLNLETVCLNSYYALDAEMLSYIARELGKDEEASVFLRQRDEMARRINEMLWDEEDGIYKNRLWNGRFSNVLTPMNFYPLLAGVADESRANRMIKHLLDPDKFWGEYVIPTVSRSELSFTDQQYWRGNIWGPTNYLTYQGLKRYGFDEIAAEFAEKSVRLFMRNWERYATNNENFLVTGEGVAHRHYTWGTLLCLIGLEELIDVSPWDGLRFGSLGMEESSIVNVKIGKDVYEVSTTSQGLQLKRNARVIFSADSKAVIRHFVSKSGLTSFQITVKNPVRITLPAEKGALVEIDGQLSKVERVAPGRIRFEVKAGKHSVVVKSC</sequence>
<dbReference type="GO" id="GO:0004555">
    <property type="term" value="F:alpha,alpha-trehalase activity"/>
    <property type="evidence" value="ECO:0007669"/>
    <property type="project" value="InterPro"/>
</dbReference>
<dbReference type="EMBL" id="QMPZ01000145">
    <property type="protein sequence ID" value="RLE07737.1"/>
    <property type="molecule type" value="Genomic_DNA"/>
</dbReference>
<evidence type="ECO:0000313" key="3">
    <source>
        <dbReference type="Proteomes" id="UP000279422"/>
    </source>
</evidence>
<proteinExistence type="predicted"/>
<dbReference type="AlphaFoldDB" id="A0A497E284"/>
<dbReference type="Gene3D" id="1.50.10.10">
    <property type="match status" value="1"/>
</dbReference>
<dbReference type="InterPro" id="IPR054491">
    <property type="entry name" value="MGH1-like_GH"/>
</dbReference>